<evidence type="ECO:0000313" key="2">
    <source>
        <dbReference type="EMBL" id="KAF9579150.1"/>
    </source>
</evidence>
<keyword evidence="2" id="KW-0808">Transferase</keyword>
<evidence type="ECO:0000259" key="1">
    <source>
        <dbReference type="PROSITE" id="PS50011"/>
    </source>
</evidence>
<dbReference type="InterPro" id="IPR011009">
    <property type="entry name" value="Kinase-like_dom_sf"/>
</dbReference>
<dbReference type="InterPro" id="IPR000719">
    <property type="entry name" value="Prot_kinase_dom"/>
</dbReference>
<dbReference type="SUPFAM" id="SSF56112">
    <property type="entry name" value="Protein kinase-like (PK-like)"/>
    <property type="match status" value="1"/>
</dbReference>
<comment type="caution">
    <text evidence="2">The sequence shown here is derived from an EMBL/GenBank/DDBJ whole genome shotgun (WGS) entry which is preliminary data.</text>
</comment>
<keyword evidence="3" id="KW-1185">Reference proteome</keyword>
<sequence>MERNSTLIGKDESVVLSHGDCIRIREHYAIQKLGGTFAEVYVAIHRKTKTQLAVKIVERAESGDPGNSGGATEKEGVMLQSMEHANIVPIVGMVKTTQFSYIFMPMFLGGDLCEYLTAHGPLTEIEAKFVAYQVLQALK</sequence>
<feature type="non-terminal residue" evidence="2">
    <location>
        <position position="1"/>
    </location>
</feature>
<dbReference type="Pfam" id="PF00069">
    <property type="entry name" value="Pkinase"/>
    <property type="match status" value="1"/>
</dbReference>
<dbReference type="AlphaFoldDB" id="A0A9P6FNY1"/>
<dbReference type="OrthoDB" id="40902at2759"/>
<feature type="domain" description="Protein kinase" evidence="1">
    <location>
        <begin position="26"/>
        <end position="139"/>
    </location>
</feature>
<dbReference type="Proteomes" id="UP000780801">
    <property type="component" value="Unassembled WGS sequence"/>
</dbReference>
<protein>
    <submittedName>
        <fullName evidence="2">Meiosis-specific serine/threonine-protein kinase mek1</fullName>
    </submittedName>
</protein>
<dbReference type="EMBL" id="JAABOA010002998">
    <property type="protein sequence ID" value="KAF9579150.1"/>
    <property type="molecule type" value="Genomic_DNA"/>
</dbReference>
<dbReference type="Gene3D" id="1.10.510.10">
    <property type="entry name" value="Transferase(Phosphotransferase) domain 1"/>
    <property type="match status" value="1"/>
</dbReference>
<accession>A0A9P6FNY1</accession>
<evidence type="ECO:0000313" key="3">
    <source>
        <dbReference type="Proteomes" id="UP000780801"/>
    </source>
</evidence>
<dbReference type="PROSITE" id="PS50011">
    <property type="entry name" value="PROTEIN_KINASE_DOM"/>
    <property type="match status" value="1"/>
</dbReference>
<keyword evidence="2" id="KW-0418">Kinase</keyword>
<dbReference type="GO" id="GO:0004672">
    <property type="term" value="F:protein kinase activity"/>
    <property type="evidence" value="ECO:0007669"/>
    <property type="project" value="InterPro"/>
</dbReference>
<dbReference type="GO" id="GO:0005524">
    <property type="term" value="F:ATP binding"/>
    <property type="evidence" value="ECO:0007669"/>
    <property type="project" value="InterPro"/>
</dbReference>
<gene>
    <name evidence="2" type="primary">MEK1</name>
    <name evidence="2" type="ORF">BGW38_004699</name>
</gene>
<reference evidence="2" key="1">
    <citation type="journal article" date="2020" name="Fungal Divers.">
        <title>Resolving the Mortierellaceae phylogeny through synthesis of multi-gene phylogenetics and phylogenomics.</title>
        <authorList>
            <person name="Vandepol N."/>
            <person name="Liber J."/>
            <person name="Desiro A."/>
            <person name="Na H."/>
            <person name="Kennedy M."/>
            <person name="Barry K."/>
            <person name="Grigoriev I.V."/>
            <person name="Miller A.N."/>
            <person name="O'Donnell K."/>
            <person name="Stajich J.E."/>
            <person name="Bonito G."/>
        </authorList>
    </citation>
    <scope>NUCLEOTIDE SEQUENCE</scope>
    <source>
        <strain evidence="2">KOD1015</strain>
    </source>
</reference>
<dbReference type="PANTHER" id="PTHR24347">
    <property type="entry name" value="SERINE/THREONINE-PROTEIN KINASE"/>
    <property type="match status" value="1"/>
</dbReference>
<name>A0A9P6FNY1_9FUNG</name>
<proteinExistence type="predicted"/>
<organism evidence="2 3">
    <name type="scientific">Lunasporangiospora selenospora</name>
    <dbReference type="NCBI Taxonomy" id="979761"/>
    <lineage>
        <taxon>Eukaryota</taxon>
        <taxon>Fungi</taxon>
        <taxon>Fungi incertae sedis</taxon>
        <taxon>Mucoromycota</taxon>
        <taxon>Mortierellomycotina</taxon>
        <taxon>Mortierellomycetes</taxon>
        <taxon>Mortierellales</taxon>
        <taxon>Mortierellaceae</taxon>
        <taxon>Lunasporangiospora</taxon>
    </lineage>
</organism>